<gene>
    <name evidence="1" type="ORF">HYPSUDRAFT_202280</name>
</gene>
<evidence type="ECO:0000313" key="1">
    <source>
        <dbReference type="EMBL" id="KJA22265.1"/>
    </source>
</evidence>
<proteinExistence type="predicted"/>
<keyword evidence="2" id="KW-1185">Reference proteome</keyword>
<evidence type="ECO:0000313" key="2">
    <source>
        <dbReference type="Proteomes" id="UP000054270"/>
    </source>
</evidence>
<dbReference type="AlphaFoldDB" id="A0A0D2PQY6"/>
<dbReference type="EMBL" id="KN817551">
    <property type="protein sequence ID" value="KJA22265.1"/>
    <property type="molecule type" value="Genomic_DNA"/>
</dbReference>
<dbReference type="Proteomes" id="UP000054270">
    <property type="component" value="Unassembled WGS sequence"/>
</dbReference>
<name>A0A0D2PQY6_HYPSF</name>
<accession>A0A0D2PQY6</accession>
<sequence length="130" mass="14993">MAQEELVKRLLPSRHRTGTWRRIVSTRPPANRRLAASLAKFISNAVFHTHIVHPHYQIYAWTVMPYTHSTNSALHRQQGWRRLVTAPLGRVFTIDTRAYSRMYHTWVAQFLGDCGKGGMCATYGAKESKR</sequence>
<organism evidence="1 2">
    <name type="scientific">Hypholoma sublateritium (strain FD-334 SS-4)</name>
    <dbReference type="NCBI Taxonomy" id="945553"/>
    <lineage>
        <taxon>Eukaryota</taxon>
        <taxon>Fungi</taxon>
        <taxon>Dikarya</taxon>
        <taxon>Basidiomycota</taxon>
        <taxon>Agaricomycotina</taxon>
        <taxon>Agaricomycetes</taxon>
        <taxon>Agaricomycetidae</taxon>
        <taxon>Agaricales</taxon>
        <taxon>Agaricineae</taxon>
        <taxon>Strophariaceae</taxon>
        <taxon>Hypholoma</taxon>
    </lineage>
</organism>
<protein>
    <submittedName>
        <fullName evidence="1">Uncharacterized protein</fullName>
    </submittedName>
</protein>
<reference evidence="2" key="1">
    <citation type="submission" date="2014-04" db="EMBL/GenBank/DDBJ databases">
        <title>Evolutionary Origins and Diversification of the Mycorrhizal Mutualists.</title>
        <authorList>
            <consortium name="DOE Joint Genome Institute"/>
            <consortium name="Mycorrhizal Genomics Consortium"/>
            <person name="Kohler A."/>
            <person name="Kuo A."/>
            <person name="Nagy L.G."/>
            <person name="Floudas D."/>
            <person name="Copeland A."/>
            <person name="Barry K.W."/>
            <person name="Cichocki N."/>
            <person name="Veneault-Fourrey C."/>
            <person name="LaButti K."/>
            <person name="Lindquist E.A."/>
            <person name="Lipzen A."/>
            <person name="Lundell T."/>
            <person name="Morin E."/>
            <person name="Murat C."/>
            <person name="Riley R."/>
            <person name="Ohm R."/>
            <person name="Sun H."/>
            <person name="Tunlid A."/>
            <person name="Henrissat B."/>
            <person name="Grigoriev I.V."/>
            <person name="Hibbett D.S."/>
            <person name="Martin F."/>
        </authorList>
    </citation>
    <scope>NUCLEOTIDE SEQUENCE [LARGE SCALE GENOMIC DNA]</scope>
    <source>
        <strain evidence="2">FD-334 SS-4</strain>
    </source>
</reference>